<dbReference type="InterPro" id="IPR011009">
    <property type="entry name" value="Kinase-like_dom_sf"/>
</dbReference>
<reference evidence="3" key="1">
    <citation type="submission" date="2023-01" db="EMBL/GenBank/DDBJ databases">
        <title>The chitinases involved in constricting ring structure development in the nematode-trapping fungus Drechslerella dactyloides.</title>
        <authorList>
            <person name="Wang R."/>
            <person name="Zhang L."/>
            <person name="Tang P."/>
            <person name="Li S."/>
            <person name="Liang L."/>
        </authorList>
    </citation>
    <scope>NUCLEOTIDE SEQUENCE</scope>
    <source>
        <strain evidence="3">YMF1.00031</strain>
    </source>
</reference>
<dbReference type="Proteomes" id="UP001221413">
    <property type="component" value="Unassembled WGS sequence"/>
</dbReference>
<name>A0AAD6NP28_DREDA</name>
<evidence type="ECO:0000313" key="4">
    <source>
        <dbReference type="Proteomes" id="UP001221413"/>
    </source>
</evidence>
<dbReference type="SUPFAM" id="SSF56112">
    <property type="entry name" value="Protein kinase-like (PK-like)"/>
    <property type="match status" value="1"/>
</dbReference>
<evidence type="ECO:0000256" key="1">
    <source>
        <dbReference type="SAM" id="MobiDB-lite"/>
    </source>
</evidence>
<dbReference type="EMBL" id="JAQGDS010000001">
    <property type="protein sequence ID" value="KAJ6264233.1"/>
    <property type="molecule type" value="Genomic_DNA"/>
</dbReference>
<dbReference type="AlphaFoldDB" id="A0AAD6NP28"/>
<dbReference type="InterPro" id="IPR004147">
    <property type="entry name" value="ABC1_dom"/>
</dbReference>
<gene>
    <name evidence="3" type="ORF">Dda_0376</name>
</gene>
<evidence type="ECO:0000259" key="2">
    <source>
        <dbReference type="Pfam" id="PF03109"/>
    </source>
</evidence>
<dbReference type="PANTHER" id="PTHR43173">
    <property type="entry name" value="ABC1 FAMILY PROTEIN"/>
    <property type="match status" value="1"/>
</dbReference>
<evidence type="ECO:0000313" key="3">
    <source>
        <dbReference type="EMBL" id="KAJ6264233.1"/>
    </source>
</evidence>
<feature type="compositionally biased region" description="Low complexity" evidence="1">
    <location>
        <begin position="139"/>
        <end position="151"/>
    </location>
</feature>
<accession>A0AAD6NP28</accession>
<sequence>MHKCEIFGGSECAAVGYTSALTSRIGDYVNRCRKWSRDAKSSDVAVQTPALLAPRGWLCSTLIIPTGTESLRLHGPDDGFDAPAAPRPLDFSCSSVERTVPWFPSQCRRIVGPCAPLCNRASDALLTTLRDFERAVTSTSLGGPVSSSPGLKEGTKSALGTASTNRETSRLSSRRRQLHCHLLVLLSSILDSSNSGEDCWTVYCLDWFLNYSAFIRSIRTFYNGLIVSIDYKLNFKKAKGDKIGDLHLRSAERVFDVLAKNGGLYLKVGQAIAMQSSVLPPAFQQMFAQLFDNAPQVSYKEVLRVFKEEFNGQSPDDIFLPGSFEKQAIASASIAQVHKARLKDGTPVAVKIQKPQIATWIHWDLQSWSILMWLESKLFDLNFYFVVPYIKQRLKSECDFTIEAENSERTRAFVQAESKLRDKVYVPKVFPEYTTKRILVAEWIDGVKLWDKEAISGPWRGQNMVGKAIGRRRAKVKKQNMAQEFTSLFETSPNVRHDTTIRRAGLGLSLTDVMTTSELWVSLLSGDNEKIGQIAESWGIGNADLFASATLMRPYSGGDQSFSRSITGSDDPNGPGGAYEMNERMRQGMKSFLNDTTKIPRELVFLGRSMRIVQGNNQLMGSPVNRIKETALAASMGLLKVQTSASRHATWGGVLLAYWRYAIFRLVIISSDIIFFTIRLRQMLRLGEGFEDELEMRMQAMAREDFGIELNSKVFEG</sequence>
<dbReference type="Pfam" id="PF03109">
    <property type="entry name" value="ABC1"/>
    <property type="match status" value="1"/>
</dbReference>
<dbReference type="PANTHER" id="PTHR43173:SF37">
    <property type="entry name" value="ABC1 FAMILY PROTEIN C10F6.14C"/>
    <property type="match status" value="1"/>
</dbReference>
<organism evidence="3 4">
    <name type="scientific">Drechslerella dactyloides</name>
    <name type="common">Nematode-trapping fungus</name>
    <name type="synonym">Arthrobotrys dactyloides</name>
    <dbReference type="NCBI Taxonomy" id="74499"/>
    <lineage>
        <taxon>Eukaryota</taxon>
        <taxon>Fungi</taxon>
        <taxon>Dikarya</taxon>
        <taxon>Ascomycota</taxon>
        <taxon>Pezizomycotina</taxon>
        <taxon>Orbiliomycetes</taxon>
        <taxon>Orbiliales</taxon>
        <taxon>Orbiliaceae</taxon>
        <taxon>Drechslerella</taxon>
    </lineage>
</organism>
<proteinExistence type="predicted"/>
<feature type="domain" description="ABC1 atypical kinase-like" evidence="2">
    <location>
        <begin position="290"/>
        <end position="482"/>
    </location>
</feature>
<protein>
    <recommendedName>
        <fullName evidence="2">ABC1 atypical kinase-like domain-containing protein</fullName>
    </recommendedName>
</protein>
<dbReference type="InterPro" id="IPR051130">
    <property type="entry name" value="Mito_struct-func_regulator"/>
</dbReference>
<feature type="region of interest" description="Disordered" evidence="1">
    <location>
        <begin position="139"/>
        <end position="170"/>
    </location>
</feature>
<keyword evidence="4" id="KW-1185">Reference proteome</keyword>
<comment type="caution">
    <text evidence="3">The sequence shown here is derived from an EMBL/GenBank/DDBJ whole genome shotgun (WGS) entry which is preliminary data.</text>
</comment>